<comment type="caution">
    <text evidence="1">The sequence shown here is derived from an EMBL/GenBank/DDBJ whole genome shotgun (WGS) entry which is preliminary data.</text>
</comment>
<keyword evidence="2" id="KW-1185">Reference proteome</keyword>
<sequence length="41" mass="4769">MDHTWRMIIATQRIQQVHCAVCSFFELAVPLTSELLEFSLC</sequence>
<gene>
    <name evidence="1" type="ORF">E5S67_05647</name>
</gene>
<reference evidence="1 2" key="1">
    <citation type="journal article" date="2020" name="Sci. Rep.">
        <title>A novel cyanobacterial geosmin producer, revising GeoA distribution and dispersion patterns in Bacteria.</title>
        <authorList>
            <person name="Churro C."/>
            <person name="Semedo-Aguiar A.P."/>
            <person name="Silva A.D."/>
            <person name="Pereira-Leal J.B."/>
            <person name="Leite R.B."/>
        </authorList>
    </citation>
    <scope>NUCLEOTIDE SEQUENCE [LARGE SCALE GENOMIC DNA]</scope>
    <source>
        <strain evidence="1 2">IPMA8</strain>
    </source>
</reference>
<organism evidence="1 2">
    <name type="scientific">Microcoleus asticus IPMA8</name>
    <dbReference type="NCBI Taxonomy" id="2563858"/>
    <lineage>
        <taxon>Bacteria</taxon>
        <taxon>Bacillati</taxon>
        <taxon>Cyanobacteriota</taxon>
        <taxon>Cyanophyceae</taxon>
        <taxon>Oscillatoriophycideae</taxon>
        <taxon>Oscillatoriales</taxon>
        <taxon>Microcoleaceae</taxon>
        <taxon>Microcoleus</taxon>
        <taxon>Microcoleus asticus</taxon>
    </lineage>
</organism>
<proteinExistence type="predicted"/>
<protein>
    <submittedName>
        <fullName evidence="1">Uncharacterized protein</fullName>
    </submittedName>
</protein>
<evidence type="ECO:0000313" key="2">
    <source>
        <dbReference type="Proteomes" id="UP000702425"/>
    </source>
</evidence>
<dbReference type="EMBL" id="SRRZ01000157">
    <property type="protein sequence ID" value="NQE37866.1"/>
    <property type="molecule type" value="Genomic_DNA"/>
</dbReference>
<evidence type="ECO:0000313" key="1">
    <source>
        <dbReference type="EMBL" id="NQE37866.1"/>
    </source>
</evidence>
<dbReference type="Proteomes" id="UP000702425">
    <property type="component" value="Unassembled WGS sequence"/>
</dbReference>
<name>A0ABX2D5M5_9CYAN</name>
<accession>A0ABX2D5M5</accession>